<sequence length="57" mass="6305">MSIPPYAAGPQVNGRLVRCYPNPHTFFIALFPDLLSPGKFSRGLHSLFSLFTDLLSP</sequence>
<gene>
    <name evidence="1" type="ORF">Gogos_005217</name>
</gene>
<comment type="caution">
    <text evidence="1">The sequence shown here is derived from an EMBL/GenBank/DDBJ whole genome shotgun (WGS) entry which is preliminary data.</text>
</comment>
<keyword evidence="2" id="KW-1185">Reference proteome</keyword>
<protein>
    <submittedName>
        <fullName evidence="1">Uncharacterized protein</fullName>
    </submittedName>
</protein>
<name>A0A7J9CIM1_GOSGO</name>
<dbReference type="Proteomes" id="UP000593579">
    <property type="component" value="Unassembled WGS sequence"/>
</dbReference>
<dbReference type="AlphaFoldDB" id="A0A7J9CIM1"/>
<proteinExistence type="predicted"/>
<dbReference type="EMBL" id="JABEZY010000010">
    <property type="protein sequence ID" value="MBA0748380.1"/>
    <property type="molecule type" value="Genomic_DNA"/>
</dbReference>
<organism evidence="1 2">
    <name type="scientific">Gossypium gossypioides</name>
    <name type="common">Mexican cotton</name>
    <name type="synonym">Selera gossypioides</name>
    <dbReference type="NCBI Taxonomy" id="34282"/>
    <lineage>
        <taxon>Eukaryota</taxon>
        <taxon>Viridiplantae</taxon>
        <taxon>Streptophyta</taxon>
        <taxon>Embryophyta</taxon>
        <taxon>Tracheophyta</taxon>
        <taxon>Spermatophyta</taxon>
        <taxon>Magnoliopsida</taxon>
        <taxon>eudicotyledons</taxon>
        <taxon>Gunneridae</taxon>
        <taxon>Pentapetalae</taxon>
        <taxon>rosids</taxon>
        <taxon>malvids</taxon>
        <taxon>Malvales</taxon>
        <taxon>Malvaceae</taxon>
        <taxon>Malvoideae</taxon>
        <taxon>Gossypium</taxon>
    </lineage>
</organism>
<evidence type="ECO:0000313" key="2">
    <source>
        <dbReference type="Proteomes" id="UP000593579"/>
    </source>
</evidence>
<evidence type="ECO:0000313" key="1">
    <source>
        <dbReference type="EMBL" id="MBA0748380.1"/>
    </source>
</evidence>
<feature type="non-terminal residue" evidence="1">
    <location>
        <position position="1"/>
    </location>
</feature>
<reference evidence="1 2" key="1">
    <citation type="journal article" date="2019" name="Genome Biol. Evol.">
        <title>Insights into the evolution of the New World diploid cottons (Gossypium, subgenus Houzingenia) based on genome sequencing.</title>
        <authorList>
            <person name="Grover C.E."/>
            <person name="Arick M.A. 2nd"/>
            <person name="Thrash A."/>
            <person name="Conover J.L."/>
            <person name="Sanders W.S."/>
            <person name="Peterson D.G."/>
            <person name="Frelichowski J.E."/>
            <person name="Scheffler J.A."/>
            <person name="Scheffler B.E."/>
            <person name="Wendel J.F."/>
        </authorList>
    </citation>
    <scope>NUCLEOTIDE SEQUENCE [LARGE SCALE GENOMIC DNA]</scope>
    <source>
        <strain evidence="1">5</strain>
        <tissue evidence="1">Leaf</tissue>
    </source>
</reference>
<accession>A0A7J9CIM1</accession>